<evidence type="ECO:0000256" key="2">
    <source>
        <dbReference type="SAM" id="Phobius"/>
    </source>
</evidence>
<gene>
    <name evidence="3" type="ORF">HJC23_009916</name>
</gene>
<evidence type="ECO:0000313" key="3">
    <source>
        <dbReference type="EMBL" id="KAL3781698.1"/>
    </source>
</evidence>
<evidence type="ECO:0000256" key="1">
    <source>
        <dbReference type="SAM" id="MobiDB-lite"/>
    </source>
</evidence>
<accession>A0ABD3P2K6</accession>
<keyword evidence="4" id="KW-1185">Reference proteome</keyword>
<keyword evidence="2" id="KW-0812">Transmembrane</keyword>
<name>A0ABD3P2K6_9STRA</name>
<organism evidence="3 4">
    <name type="scientific">Cyclotella cryptica</name>
    <dbReference type="NCBI Taxonomy" id="29204"/>
    <lineage>
        <taxon>Eukaryota</taxon>
        <taxon>Sar</taxon>
        <taxon>Stramenopiles</taxon>
        <taxon>Ochrophyta</taxon>
        <taxon>Bacillariophyta</taxon>
        <taxon>Coscinodiscophyceae</taxon>
        <taxon>Thalassiosirophycidae</taxon>
        <taxon>Stephanodiscales</taxon>
        <taxon>Stephanodiscaceae</taxon>
        <taxon>Cyclotella</taxon>
    </lineage>
</organism>
<sequence length="482" mass="54426">MEGEQIMKATTKKSGIGRRRGASQRKSLQTSLLVSVVAFCVTCFVILGVYLSFMSRSRQVQLQVTSKMYEDAPFIDSTRNFLKKRHEHDIEKEIQVDPDETWGPILRAEVHLFDLALGRFGPSSTRPGGYDGVKAKFCKLKWDLHKNDPPKYPMFRFLVSASGCNDRQKVISVDMASLMEKVREYDEIMQQKEESGHVDDIDGYVHVMPPSAFVFHESRVGSTLVANSLAAMDPEANRVFSESTPINMALSVCEGMGADCDLETNANLFRDVVYLMGRTNSIKEKHLFFKVSSAGTKRMKIMREALPSTPWIFVFRNPVQTMMSHLDPAKIGPDTRNILAVCTKAKRSPPDDLIKLVADTGRDIRDISDIEFCAAHLASLCESALKELRKTTTGKAVEYDGLVDKLISDIIPNHFGIEMTSDARQRILDVSKTYSKNKGPRKSEWEEDSEKKEDRATKEIKDASELFMTESYTELQKFTKNN</sequence>
<feature type="region of interest" description="Disordered" evidence="1">
    <location>
        <begin position="435"/>
        <end position="460"/>
    </location>
</feature>
<keyword evidence="2" id="KW-1133">Transmembrane helix</keyword>
<feature type="region of interest" description="Disordered" evidence="1">
    <location>
        <begin position="1"/>
        <end position="22"/>
    </location>
</feature>
<dbReference type="Proteomes" id="UP001516023">
    <property type="component" value="Unassembled WGS sequence"/>
</dbReference>
<feature type="transmembrane region" description="Helical" evidence="2">
    <location>
        <begin position="28"/>
        <end position="53"/>
    </location>
</feature>
<reference evidence="3 4" key="1">
    <citation type="journal article" date="2020" name="G3 (Bethesda)">
        <title>Improved Reference Genome for Cyclotella cryptica CCMP332, a Model for Cell Wall Morphogenesis, Salinity Adaptation, and Lipid Production in Diatoms (Bacillariophyta).</title>
        <authorList>
            <person name="Roberts W.R."/>
            <person name="Downey K.M."/>
            <person name="Ruck E.C."/>
            <person name="Traller J.C."/>
            <person name="Alverson A.J."/>
        </authorList>
    </citation>
    <scope>NUCLEOTIDE SEQUENCE [LARGE SCALE GENOMIC DNA]</scope>
    <source>
        <strain evidence="3 4">CCMP332</strain>
    </source>
</reference>
<feature type="compositionally biased region" description="Basic and acidic residues" evidence="1">
    <location>
        <begin position="441"/>
        <end position="460"/>
    </location>
</feature>
<proteinExistence type="predicted"/>
<dbReference type="EMBL" id="JABMIG020000308">
    <property type="protein sequence ID" value="KAL3781698.1"/>
    <property type="molecule type" value="Genomic_DNA"/>
</dbReference>
<comment type="caution">
    <text evidence="3">The sequence shown here is derived from an EMBL/GenBank/DDBJ whole genome shotgun (WGS) entry which is preliminary data.</text>
</comment>
<dbReference type="AlphaFoldDB" id="A0ABD3P2K6"/>
<evidence type="ECO:0000313" key="4">
    <source>
        <dbReference type="Proteomes" id="UP001516023"/>
    </source>
</evidence>
<protein>
    <recommendedName>
        <fullName evidence="5">Sulfotransferase</fullName>
    </recommendedName>
</protein>
<evidence type="ECO:0008006" key="5">
    <source>
        <dbReference type="Google" id="ProtNLM"/>
    </source>
</evidence>
<keyword evidence="2" id="KW-0472">Membrane</keyword>